<organism evidence="1 2">
    <name type="scientific">Larinioides sclopetarius</name>
    <dbReference type="NCBI Taxonomy" id="280406"/>
    <lineage>
        <taxon>Eukaryota</taxon>
        <taxon>Metazoa</taxon>
        <taxon>Ecdysozoa</taxon>
        <taxon>Arthropoda</taxon>
        <taxon>Chelicerata</taxon>
        <taxon>Arachnida</taxon>
        <taxon>Araneae</taxon>
        <taxon>Araneomorphae</taxon>
        <taxon>Entelegynae</taxon>
        <taxon>Araneoidea</taxon>
        <taxon>Araneidae</taxon>
        <taxon>Larinioides</taxon>
    </lineage>
</organism>
<comment type="caution">
    <text evidence="1">The sequence shown here is derived from an EMBL/GenBank/DDBJ whole genome shotgun (WGS) entry which is preliminary data.</text>
</comment>
<proteinExistence type="predicted"/>
<name>A0AAV1Z5E0_9ARAC</name>
<sequence>MNILGKTKVTQYPVKPNPCQVGDKILLNQGKLANCFNHWAITFGDLAKKKKNQTWHRTMNFGGPKYC</sequence>
<reference evidence="1 2" key="1">
    <citation type="submission" date="2024-04" db="EMBL/GenBank/DDBJ databases">
        <authorList>
            <person name="Rising A."/>
            <person name="Reimegard J."/>
            <person name="Sonavane S."/>
            <person name="Akerstrom W."/>
            <person name="Nylinder S."/>
            <person name="Hedman E."/>
            <person name="Kallberg Y."/>
        </authorList>
    </citation>
    <scope>NUCLEOTIDE SEQUENCE [LARGE SCALE GENOMIC DNA]</scope>
</reference>
<accession>A0AAV1Z5E0</accession>
<dbReference type="Proteomes" id="UP001497382">
    <property type="component" value="Unassembled WGS sequence"/>
</dbReference>
<gene>
    <name evidence="1" type="ORF">LARSCL_LOCUS3219</name>
</gene>
<dbReference type="AlphaFoldDB" id="A0AAV1Z5E0"/>
<evidence type="ECO:0000313" key="2">
    <source>
        <dbReference type="Proteomes" id="UP001497382"/>
    </source>
</evidence>
<keyword evidence="2" id="KW-1185">Reference proteome</keyword>
<evidence type="ECO:0000313" key="1">
    <source>
        <dbReference type="EMBL" id="CAL1266653.1"/>
    </source>
</evidence>
<dbReference type="EMBL" id="CAXIEN010000024">
    <property type="protein sequence ID" value="CAL1266653.1"/>
    <property type="molecule type" value="Genomic_DNA"/>
</dbReference>
<protein>
    <submittedName>
        <fullName evidence="1">Uncharacterized protein</fullName>
    </submittedName>
</protein>
<feature type="non-terminal residue" evidence="1">
    <location>
        <position position="67"/>
    </location>
</feature>